<dbReference type="AlphaFoldDB" id="A0A7C0U6F0"/>
<keyword evidence="1" id="KW-1133">Transmembrane helix</keyword>
<dbReference type="EMBL" id="DQWS01000165">
    <property type="protein sequence ID" value="HDD53292.1"/>
    <property type="molecule type" value="Genomic_DNA"/>
</dbReference>
<reference evidence="2" key="1">
    <citation type="journal article" date="2020" name="mSystems">
        <title>Genome- and Community-Level Interaction Insights into Carbon Utilization and Element Cycling Functions of Hydrothermarchaeota in Hydrothermal Sediment.</title>
        <authorList>
            <person name="Zhou Z."/>
            <person name="Liu Y."/>
            <person name="Xu W."/>
            <person name="Pan J."/>
            <person name="Luo Z.H."/>
            <person name="Li M."/>
        </authorList>
    </citation>
    <scope>NUCLEOTIDE SEQUENCE [LARGE SCALE GENOMIC DNA]</scope>
    <source>
        <strain evidence="2">HyVt-115</strain>
    </source>
</reference>
<feature type="transmembrane region" description="Helical" evidence="1">
    <location>
        <begin position="82"/>
        <end position="104"/>
    </location>
</feature>
<evidence type="ECO:0000313" key="2">
    <source>
        <dbReference type="EMBL" id="HDD53292.1"/>
    </source>
</evidence>
<sequence length="308" mass="35215">MTPLERAFEQWDLLLEVTRLRKEELTRERGGSKGPLVVGEEAQELFSKAACVLGRVLDRECPLPKMVFYPAISQLKGRFRRLSLGLGASLMGISGLVVYMVSVGQLSVTEGYYCALPILFVLPFPWSLYRRMGEYMDRGSYYLQEERTVVIYDLPRGRFLSYCAHELAFHLLMVEGPSWEFYGWGWARGVQRLVSEKLGEGALAASLELMVGELRVALGWLSREGGKPLPSWVKRLPSPYHKPWWSAFWSGQKEITYSLLGRALSTAHFQLLEAQDGPGVYKDYLDKRVDERWLFVSSDPREWLETGD</sequence>
<protein>
    <submittedName>
        <fullName evidence="2">Uncharacterized protein</fullName>
    </submittedName>
</protein>
<name>A0A7C0U6F0_9BACT</name>
<evidence type="ECO:0000256" key="1">
    <source>
        <dbReference type="SAM" id="Phobius"/>
    </source>
</evidence>
<accession>A0A7C0U6F0</accession>
<feature type="transmembrane region" description="Helical" evidence="1">
    <location>
        <begin position="110"/>
        <end position="129"/>
    </location>
</feature>
<keyword evidence="1" id="KW-0812">Transmembrane</keyword>
<dbReference type="Proteomes" id="UP000885690">
    <property type="component" value="Unassembled WGS sequence"/>
</dbReference>
<gene>
    <name evidence="2" type="ORF">ENF32_04415</name>
</gene>
<proteinExistence type="predicted"/>
<keyword evidence="1" id="KW-0472">Membrane</keyword>
<comment type="caution">
    <text evidence="2">The sequence shown here is derived from an EMBL/GenBank/DDBJ whole genome shotgun (WGS) entry which is preliminary data.</text>
</comment>
<organism evidence="2">
    <name type="scientific">Thermosulfidibacter takaii</name>
    <dbReference type="NCBI Taxonomy" id="412593"/>
    <lineage>
        <taxon>Bacteria</taxon>
        <taxon>Pseudomonadati</taxon>
        <taxon>Thermosulfidibacterota</taxon>
        <taxon>Thermosulfidibacteria</taxon>
        <taxon>Thermosulfidibacterales</taxon>
        <taxon>Thermosulfidibacteraceae</taxon>
    </lineage>
</organism>